<reference evidence="7 8" key="1">
    <citation type="journal article" date="2011" name="J. Bacteriol.">
        <title>Genome sequence of Halorhabdus tiamatea, the first archaeon isolated from a deep-sea anoxic brine lake.</title>
        <authorList>
            <person name="Antunes A."/>
            <person name="Alam I."/>
            <person name="Bajic V.B."/>
            <person name="Stingl U."/>
        </authorList>
    </citation>
    <scope>NUCLEOTIDE SEQUENCE [LARGE SCALE GENOMIC DNA]</scope>
    <source>
        <strain evidence="7 8">SARL4B</strain>
    </source>
</reference>
<keyword evidence="5" id="KW-0902">Two-component regulatory system</keyword>
<dbReference type="InterPro" id="IPR013656">
    <property type="entry name" value="PAS_4"/>
</dbReference>
<dbReference type="PANTHER" id="PTHR43711:SF1">
    <property type="entry name" value="HISTIDINE KINASE 1"/>
    <property type="match status" value="1"/>
</dbReference>
<dbReference type="CDD" id="cd00075">
    <property type="entry name" value="HATPase"/>
    <property type="match status" value="1"/>
</dbReference>
<dbReference type="Proteomes" id="UP000003861">
    <property type="component" value="Unassembled WGS sequence"/>
</dbReference>
<evidence type="ECO:0000313" key="8">
    <source>
        <dbReference type="Proteomes" id="UP000003861"/>
    </source>
</evidence>
<sequence>MAAPVSPLMPAFSRRIVTKTVVCLENSPGYYLLPLRRIELNRMSCLLTDPKTVLAVGGSPSDLDAVRSLLVDSAAEDVVEAEDIEDVGSMVGVRDDIGCVLAVDVDESTFVDVYDTARNADEYVPIVVYATVEESLVTAVSQRSRCRFLPRSADAHALEGVVEDALAAYDSDRNEGADSAILETLLAEGKLSMFAKDDRGRYVRFADVPYTADPAEARGKTDPEVFSQRAVSEAALADDLRVVETGEPVRDKLEEFTGTGGEYWSESTKIPWRKDGEIIGLVGYAKDVSKRMQYKKRFEEERRRFDKFASYVSHDLRTPLQIIVGALERAREGDEEALDRIERATDRISEIIDDLSALSKGDTSETNFSEEVLDALDIGVSTTEFPSLLESVWRLDSPETATLEVDVPDGTEIVAETETVRPLVENLLKNAVDHAGPDVTVRVGTMGRGFFVADDGPGIPPDERDRIFEEGYTTAEDGSGTGLTIVSETATQQDWELAVSESESGGARFEITDCPVVEPSTTKTGEPLSLSTNEDIGDVSVVGEASYDPDTDAWTVVGNGRDIWQDIDEFHFVYATTDEPVRIQGRLAELDGVQEYSKAGLMVRDGLGADDALALIGATRDYGSETLWRTRTGDNAESIQYEEPYDAFQWYQLVVDDRGVTLSFSTDGEDWQALDQLPIELEAPYHVGLAVCSHTDDLTAEARFENVTVHELDG</sequence>
<dbReference type="PROSITE" id="PS50109">
    <property type="entry name" value="HIS_KIN"/>
    <property type="match status" value="1"/>
</dbReference>
<feature type="domain" description="Histidine kinase" evidence="6">
    <location>
        <begin position="311"/>
        <end position="512"/>
    </location>
</feature>
<comment type="catalytic activity">
    <reaction evidence="1">
        <text>ATP + protein L-histidine = ADP + protein N-phospho-L-histidine.</text>
        <dbReference type="EC" id="2.7.13.3"/>
    </reaction>
</comment>
<dbReference type="SMART" id="SM00388">
    <property type="entry name" value="HisKA"/>
    <property type="match status" value="1"/>
</dbReference>
<reference evidence="7 8" key="2">
    <citation type="journal article" date="2013" name="PLoS ONE">
        <title>INDIGO - INtegrated Data Warehouse of MIcrobial GenOmes with Examples from the Red Sea Extremophiles.</title>
        <authorList>
            <person name="Alam I."/>
            <person name="Antunes A."/>
            <person name="Kamau A.A."/>
            <person name="Ba Alawi W."/>
            <person name="Kalkatawi M."/>
            <person name="Stingl U."/>
            <person name="Bajic V.B."/>
        </authorList>
    </citation>
    <scope>NUCLEOTIDE SEQUENCE [LARGE SCALE GENOMIC DNA]</scope>
    <source>
        <strain evidence="7 8">SARL4B</strain>
    </source>
</reference>
<dbReference type="Pfam" id="PF08448">
    <property type="entry name" value="PAS_4"/>
    <property type="match status" value="1"/>
</dbReference>
<dbReference type="Gene3D" id="1.10.287.130">
    <property type="match status" value="1"/>
</dbReference>
<organism evidence="7 8">
    <name type="scientific">Halorhabdus tiamatea SARL4B</name>
    <dbReference type="NCBI Taxonomy" id="1033806"/>
    <lineage>
        <taxon>Archaea</taxon>
        <taxon>Methanobacteriati</taxon>
        <taxon>Methanobacteriota</taxon>
        <taxon>Stenosarchaea group</taxon>
        <taxon>Halobacteria</taxon>
        <taxon>Halobacteriales</taxon>
        <taxon>Haloarculaceae</taxon>
        <taxon>Halorhabdus</taxon>
    </lineage>
</organism>
<dbReference type="InterPro" id="IPR036890">
    <property type="entry name" value="HATPase_C_sf"/>
</dbReference>
<evidence type="ECO:0000256" key="5">
    <source>
        <dbReference type="ARBA" id="ARBA00023012"/>
    </source>
</evidence>
<dbReference type="PANTHER" id="PTHR43711">
    <property type="entry name" value="TWO-COMPONENT HISTIDINE KINASE"/>
    <property type="match status" value="1"/>
</dbReference>
<dbReference type="EMBL" id="AFNT02000019">
    <property type="protein sequence ID" value="ERJ06179.1"/>
    <property type="molecule type" value="Genomic_DNA"/>
</dbReference>
<dbReference type="eggNOG" id="arCOG02333">
    <property type="taxonomic scope" value="Archaea"/>
</dbReference>
<evidence type="ECO:0000313" key="7">
    <source>
        <dbReference type="EMBL" id="ERJ06179.1"/>
    </source>
</evidence>
<evidence type="ECO:0000256" key="3">
    <source>
        <dbReference type="ARBA" id="ARBA00022679"/>
    </source>
</evidence>
<dbReference type="Pfam" id="PF02518">
    <property type="entry name" value="HATPase_c"/>
    <property type="match status" value="1"/>
</dbReference>
<dbReference type="SMART" id="SM00387">
    <property type="entry name" value="HATPase_c"/>
    <property type="match status" value="1"/>
</dbReference>
<dbReference type="SUPFAM" id="SSF55785">
    <property type="entry name" value="PYP-like sensor domain (PAS domain)"/>
    <property type="match status" value="1"/>
</dbReference>
<proteinExistence type="predicted"/>
<evidence type="ECO:0000256" key="1">
    <source>
        <dbReference type="ARBA" id="ARBA00000085"/>
    </source>
</evidence>
<dbReference type="InterPro" id="IPR005467">
    <property type="entry name" value="His_kinase_dom"/>
</dbReference>
<dbReference type="InterPro" id="IPR035965">
    <property type="entry name" value="PAS-like_dom_sf"/>
</dbReference>
<dbReference type="SUPFAM" id="SSF55874">
    <property type="entry name" value="ATPase domain of HSP90 chaperone/DNA topoisomerase II/histidine kinase"/>
    <property type="match status" value="1"/>
</dbReference>
<dbReference type="InterPro" id="IPR050736">
    <property type="entry name" value="Sensor_HK_Regulatory"/>
</dbReference>
<comment type="caution">
    <text evidence="7">The sequence shown here is derived from an EMBL/GenBank/DDBJ whole genome shotgun (WGS) entry which is preliminary data.</text>
</comment>
<dbReference type="GO" id="GO:0000155">
    <property type="term" value="F:phosphorelay sensor kinase activity"/>
    <property type="evidence" value="ECO:0007669"/>
    <property type="project" value="InterPro"/>
</dbReference>
<keyword evidence="4" id="KW-0418">Kinase</keyword>
<dbReference type="Gene3D" id="2.60.120.200">
    <property type="match status" value="1"/>
</dbReference>
<dbReference type="InterPro" id="IPR003594">
    <property type="entry name" value="HATPase_dom"/>
</dbReference>
<dbReference type="STRING" id="1033806.HTIA_1926"/>
<gene>
    <name evidence="7" type="ORF">HLRTI_001803</name>
</gene>
<evidence type="ECO:0000259" key="6">
    <source>
        <dbReference type="PROSITE" id="PS50109"/>
    </source>
</evidence>
<dbReference type="AlphaFoldDB" id="U2FCU0"/>
<dbReference type="Pfam" id="PF00512">
    <property type="entry name" value="HisKA"/>
    <property type="match status" value="1"/>
</dbReference>
<dbReference type="CDD" id="cd00082">
    <property type="entry name" value="HisKA"/>
    <property type="match status" value="1"/>
</dbReference>
<name>U2FCU0_9EURY</name>
<dbReference type="Gene3D" id="3.30.565.10">
    <property type="entry name" value="Histidine kinase-like ATPase, C-terminal domain"/>
    <property type="match status" value="1"/>
</dbReference>
<evidence type="ECO:0000256" key="2">
    <source>
        <dbReference type="ARBA" id="ARBA00012438"/>
    </source>
</evidence>
<dbReference type="InterPro" id="IPR003661">
    <property type="entry name" value="HisK_dim/P_dom"/>
</dbReference>
<dbReference type="SUPFAM" id="SSF47384">
    <property type="entry name" value="Homodimeric domain of signal transducing histidine kinase"/>
    <property type="match status" value="1"/>
</dbReference>
<dbReference type="Gene3D" id="3.30.450.20">
    <property type="entry name" value="PAS domain"/>
    <property type="match status" value="1"/>
</dbReference>
<evidence type="ECO:0000256" key="4">
    <source>
        <dbReference type="ARBA" id="ARBA00022777"/>
    </source>
</evidence>
<dbReference type="EC" id="2.7.13.3" evidence="2"/>
<protein>
    <recommendedName>
        <fullName evidence="2">histidine kinase</fullName>
        <ecNumber evidence="2">2.7.13.3</ecNumber>
    </recommendedName>
</protein>
<dbReference type="InterPro" id="IPR036097">
    <property type="entry name" value="HisK_dim/P_sf"/>
</dbReference>
<accession>U2FCU0</accession>
<keyword evidence="3 7" id="KW-0808">Transferase</keyword>